<evidence type="ECO:0000256" key="1">
    <source>
        <dbReference type="SAM" id="MobiDB-lite"/>
    </source>
</evidence>
<dbReference type="PRINTS" id="PR00620">
    <property type="entry name" value="HISTONEH2A"/>
</dbReference>
<organism evidence="4">
    <name type="scientific">viral metagenome</name>
    <dbReference type="NCBI Taxonomy" id="1070528"/>
    <lineage>
        <taxon>unclassified sequences</taxon>
        <taxon>metagenomes</taxon>
        <taxon>organismal metagenomes</taxon>
    </lineage>
</organism>
<dbReference type="InterPro" id="IPR000558">
    <property type="entry name" value="Histone_H2B"/>
</dbReference>
<name>A0A6C0JQ14_9ZZZZ</name>
<dbReference type="AlphaFoldDB" id="A0A6C0JQ14"/>
<dbReference type="EMBL" id="MN740667">
    <property type="protein sequence ID" value="QHU06790.1"/>
    <property type="molecule type" value="Genomic_DNA"/>
</dbReference>
<dbReference type="InterPro" id="IPR032454">
    <property type="entry name" value="Histone_H2A_C"/>
</dbReference>
<dbReference type="InterPro" id="IPR002119">
    <property type="entry name" value="Histone_H2A"/>
</dbReference>
<dbReference type="Pfam" id="PF00125">
    <property type="entry name" value="Histone"/>
    <property type="match status" value="2"/>
</dbReference>
<dbReference type="SMART" id="SM00414">
    <property type="entry name" value="H2A"/>
    <property type="match status" value="1"/>
</dbReference>
<evidence type="ECO:0008006" key="5">
    <source>
        <dbReference type="Google" id="ProtNLM"/>
    </source>
</evidence>
<proteinExistence type="predicted"/>
<dbReference type="GO" id="GO:0030527">
    <property type="term" value="F:structural constituent of chromatin"/>
    <property type="evidence" value="ECO:0007669"/>
    <property type="project" value="InterPro"/>
</dbReference>
<protein>
    <recommendedName>
        <fullName evidence="5">Histone H2A/H2B/H3 domain-containing protein</fullName>
    </recommendedName>
</protein>
<evidence type="ECO:0000313" key="4">
    <source>
        <dbReference type="EMBL" id="QHU06790.1"/>
    </source>
</evidence>
<dbReference type="Gene3D" id="1.10.20.10">
    <property type="entry name" value="Histone, subunit A"/>
    <property type="match status" value="3"/>
</dbReference>
<reference evidence="4" key="1">
    <citation type="journal article" date="2020" name="Nature">
        <title>Giant virus diversity and host interactions through global metagenomics.</title>
        <authorList>
            <person name="Schulz F."/>
            <person name="Roux S."/>
            <person name="Paez-Espino D."/>
            <person name="Jungbluth S."/>
            <person name="Walsh D.A."/>
            <person name="Denef V.J."/>
            <person name="McMahon K.D."/>
            <person name="Konstantinidis K.T."/>
            <person name="Eloe-Fadrosh E.A."/>
            <person name="Kyrpides N.C."/>
            <person name="Woyke T."/>
        </authorList>
    </citation>
    <scope>NUCLEOTIDE SEQUENCE</scope>
    <source>
        <strain evidence="4">GVMAG-S-1038524-41</strain>
    </source>
</reference>
<dbReference type="GO" id="GO:0000786">
    <property type="term" value="C:nucleosome"/>
    <property type="evidence" value="ECO:0007669"/>
    <property type="project" value="InterPro"/>
</dbReference>
<evidence type="ECO:0000259" key="2">
    <source>
        <dbReference type="Pfam" id="PF00125"/>
    </source>
</evidence>
<feature type="region of interest" description="Disordered" evidence="1">
    <location>
        <begin position="1"/>
        <end position="32"/>
    </location>
</feature>
<sequence>MSSKAGIKTKTAPRVKETTPDKATASDKGAAAKRKKSRFFETYISKVLKQVADKNGITSNSKQQLNSALCIVARTISLVVTRLTEIAKKKTMSDKEVANTVRVLFSGDLAENSIREGVKSVEKFSAEASKGSSRQGKAGIIFPPSIAEKFLRNFGYSKVMVTSTAPVFLAAVLEYLVAEILILASKSATNNKRMRITIRDLQLSVGEDQELSTLFDKLNVSFLGGGVVPYIHSCLITKKPRKKKTKTVDAAGVKKPHRFRPGTVALREIKKFQKMSNCLTFAKFPFERFVRQVVNKNNTGMKISKDVFIILQYFIEQYVVGILKDANAAAIHAGRVKLMLTDIEFISSIRGLSTNGFSDKPVKKITKTKKTVDNADNADNAETVENESESEDEEPVVEDEEESSDEDEPSDEDELVDE</sequence>
<dbReference type="Pfam" id="PF16211">
    <property type="entry name" value="Histone_H2A_C"/>
    <property type="match status" value="1"/>
</dbReference>
<dbReference type="PANTHER" id="PTHR11426">
    <property type="entry name" value="HISTONE H3"/>
    <property type="match status" value="1"/>
</dbReference>
<feature type="domain" description="Histone H2A C-terminal" evidence="3">
    <location>
        <begin position="210"/>
        <end position="244"/>
    </location>
</feature>
<dbReference type="SMART" id="SM00427">
    <property type="entry name" value="H2B"/>
    <property type="match status" value="1"/>
</dbReference>
<dbReference type="CDD" id="cd00074">
    <property type="entry name" value="HFD_H2A"/>
    <property type="match status" value="1"/>
</dbReference>
<dbReference type="GO" id="GO:0046982">
    <property type="term" value="F:protein heterodimerization activity"/>
    <property type="evidence" value="ECO:0007669"/>
    <property type="project" value="InterPro"/>
</dbReference>
<dbReference type="InterPro" id="IPR000164">
    <property type="entry name" value="Histone_H3/CENP-A"/>
</dbReference>
<feature type="compositionally biased region" description="Acidic residues" evidence="1">
    <location>
        <begin position="382"/>
        <end position="418"/>
    </location>
</feature>
<dbReference type="SUPFAM" id="SSF47113">
    <property type="entry name" value="Histone-fold"/>
    <property type="match status" value="2"/>
</dbReference>
<feature type="region of interest" description="Disordered" evidence="1">
    <location>
        <begin position="367"/>
        <end position="418"/>
    </location>
</feature>
<dbReference type="GO" id="GO:0003677">
    <property type="term" value="F:DNA binding"/>
    <property type="evidence" value="ECO:0007669"/>
    <property type="project" value="InterPro"/>
</dbReference>
<dbReference type="SMART" id="SM00428">
    <property type="entry name" value="H3"/>
    <property type="match status" value="1"/>
</dbReference>
<dbReference type="InterPro" id="IPR007125">
    <property type="entry name" value="H2A/H2B/H3"/>
</dbReference>
<accession>A0A6C0JQ14</accession>
<evidence type="ECO:0000259" key="3">
    <source>
        <dbReference type="Pfam" id="PF16211"/>
    </source>
</evidence>
<feature type="domain" description="Core Histone H2A/H2B/H3" evidence="2">
    <location>
        <begin position="261"/>
        <end position="345"/>
    </location>
</feature>
<dbReference type="InterPro" id="IPR009072">
    <property type="entry name" value="Histone-fold"/>
</dbReference>
<feature type="domain" description="Core Histone H2A/H2B/H3" evidence="2">
    <location>
        <begin position="157"/>
        <end position="204"/>
    </location>
</feature>